<dbReference type="InterPro" id="IPR011957">
    <property type="entry name" value="Benz_CoA_lig"/>
</dbReference>
<gene>
    <name evidence="4" type="ORF">Chro_3652</name>
</gene>
<name>K9U1W7_CHRTP</name>
<evidence type="ECO:0000259" key="3">
    <source>
        <dbReference type="Pfam" id="PF13193"/>
    </source>
</evidence>
<dbReference type="NCBIfam" id="TIGR02262">
    <property type="entry name" value="benz_CoA_lig"/>
    <property type="match status" value="1"/>
</dbReference>
<reference evidence="4 5" key="1">
    <citation type="submission" date="2012-06" db="EMBL/GenBank/DDBJ databases">
        <title>Finished chromosome of genome of Chroococcidiopsis thermalis PCC 7203.</title>
        <authorList>
            <consortium name="US DOE Joint Genome Institute"/>
            <person name="Gugger M."/>
            <person name="Coursin T."/>
            <person name="Rippka R."/>
            <person name="Tandeau De Marsac N."/>
            <person name="Huntemann M."/>
            <person name="Wei C.-L."/>
            <person name="Han J."/>
            <person name="Detter J.C."/>
            <person name="Han C."/>
            <person name="Tapia R."/>
            <person name="Davenport K."/>
            <person name="Daligault H."/>
            <person name="Erkkila T."/>
            <person name="Gu W."/>
            <person name="Munk A.C.C."/>
            <person name="Teshima H."/>
            <person name="Xu Y."/>
            <person name="Chain P."/>
            <person name="Chen A."/>
            <person name="Krypides N."/>
            <person name="Mavromatis K."/>
            <person name="Markowitz V."/>
            <person name="Szeto E."/>
            <person name="Ivanova N."/>
            <person name="Mikhailova N."/>
            <person name="Ovchinnikova G."/>
            <person name="Pagani I."/>
            <person name="Pati A."/>
            <person name="Goodwin L."/>
            <person name="Peters L."/>
            <person name="Pitluck S."/>
            <person name="Woyke T."/>
            <person name="Kerfeld C."/>
        </authorList>
    </citation>
    <scope>NUCLEOTIDE SEQUENCE [LARGE SCALE GENOMIC DNA]</scope>
    <source>
        <strain evidence="4 5">PCC 7203</strain>
    </source>
</reference>
<dbReference type="PATRIC" id="fig|251229.3.peg.4262"/>
<dbReference type="OrthoDB" id="9803968at2"/>
<evidence type="ECO:0000313" key="4">
    <source>
        <dbReference type="EMBL" id="AFY89097.1"/>
    </source>
</evidence>
<evidence type="ECO:0000256" key="1">
    <source>
        <dbReference type="ARBA" id="ARBA00022598"/>
    </source>
</evidence>
<dbReference type="AlphaFoldDB" id="K9U1W7"/>
<evidence type="ECO:0000313" key="5">
    <source>
        <dbReference type="Proteomes" id="UP000010384"/>
    </source>
</evidence>
<keyword evidence="5" id="KW-1185">Reference proteome</keyword>
<dbReference type="RefSeq" id="WP_015155641.1">
    <property type="nucleotide sequence ID" value="NC_019695.1"/>
</dbReference>
<dbReference type="InParanoid" id="K9U1W7"/>
<dbReference type="PANTHER" id="PTHR43352:SF1">
    <property type="entry name" value="ANTHRANILATE--COA LIGASE"/>
    <property type="match status" value="1"/>
</dbReference>
<accession>K9U1W7</accession>
<feature type="domain" description="AMP-binding enzyme C-terminal" evidence="3">
    <location>
        <begin position="423"/>
        <end position="502"/>
    </location>
</feature>
<dbReference type="PANTHER" id="PTHR43352">
    <property type="entry name" value="ACETYL-COA SYNTHETASE"/>
    <property type="match status" value="1"/>
</dbReference>
<dbReference type="InterPro" id="IPR045851">
    <property type="entry name" value="AMP-bd_C_sf"/>
</dbReference>
<protein>
    <submittedName>
        <fullName evidence="4">Benzoate-CoA ligase family</fullName>
    </submittedName>
</protein>
<dbReference type="Proteomes" id="UP000010384">
    <property type="component" value="Chromosome"/>
</dbReference>
<dbReference type="InterPro" id="IPR000873">
    <property type="entry name" value="AMP-dep_synth/lig_dom"/>
</dbReference>
<dbReference type="Gene3D" id="3.40.50.980">
    <property type="match status" value="1"/>
</dbReference>
<dbReference type="SUPFAM" id="SSF56801">
    <property type="entry name" value="Acetyl-CoA synthetase-like"/>
    <property type="match status" value="1"/>
</dbReference>
<dbReference type="InterPro" id="IPR025110">
    <property type="entry name" value="AMP-bd_C"/>
</dbReference>
<keyword evidence="1 4" id="KW-0436">Ligase</keyword>
<organism evidence="4 5">
    <name type="scientific">Chroococcidiopsis thermalis (strain PCC 7203)</name>
    <dbReference type="NCBI Taxonomy" id="251229"/>
    <lineage>
        <taxon>Bacteria</taxon>
        <taxon>Bacillati</taxon>
        <taxon>Cyanobacteriota</taxon>
        <taxon>Cyanophyceae</taxon>
        <taxon>Chroococcidiopsidales</taxon>
        <taxon>Chroococcidiopsidaceae</taxon>
        <taxon>Chroococcidiopsis</taxon>
    </lineage>
</organism>
<dbReference type="Pfam" id="PF13193">
    <property type="entry name" value="AMP-binding_C"/>
    <property type="match status" value="1"/>
</dbReference>
<dbReference type="Gene3D" id="2.30.38.10">
    <property type="entry name" value="Luciferase, Domain 3"/>
    <property type="match status" value="1"/>
</dbReference>
<dbReference type="Gene3D" id="3.30.300.30">
    <property type="match status" value="1"/>
</dbReference>
<dbReference type="STRING" id="251229.Chro_3652"/>
<dbReference type="HOGENOM" id="CLU_000022_59_10_3"/>
<dbReference type="GO" id="GO:0044550">
    <property type="term" value="P:secondary metabolite biosynthetic process"/>
    <property type="evidence" value="ECO:0007669"/>
    <property type="project" value="TreeGrafter"/>
</dbReference>
<sequence length="521" mass="58551">MSEITEQLPEIFNVAAYFLERNLAEEYSKRTAFYYQGKAYTYTELNSYVRRAAQFFSNLNLEQENRVAILLPDMPEFIFAFWGAIWLGVVPVPINTSCTVDDIRYILKDSRAKVLLTTKEWQEKLTPIQSQFLHDVLLVNGERSFISLITEQDKLQSCAETSKDEAAFWLYTSGSTGKPKGVVHAHQSMVVCAEQYGKTILGLHKDDIAYSVAKMPFAYGLGNTLYMPMAVGAAAVLSDANSIFDIISDLQSYRPTVLFGIPSVYAGILNVHEISPLDVSSLRLCVSAAEQLPKSIWQKWSATYNREICEGIGTTEFLHIFLSNRIGECKPGCSGRSVAGYDVQIVDENGSLCPPGKIGNLQVSGESLMLGYWNRLQQTRQAIYGSTMRTGDKYLRDADGYFWFMGRKDELFKVNGQWISPLEIEDVLHQHPQIFEVAVVPESDNGEQLTQVVAYITLKLGQTPESEIEQSIRKFAKQNLPHFKAPKTIHFVEELPRTSTGKIHRQLLKKSLSLSGQASIN</sequence>
<dbReference type="Pfam" id="PF00501">
    <property type="entry name" value="AMP-binding"/>
    <property type="match status" value="1"/>
</dbReference>
<dbReference type="GO" id="GO:0005524">
    <property type="term" value="F:ATP binding"/>
    <property type="evidence" value="ECO:0007669"/>
    <property type="project" value="InterPro"/>
</dbReference>
<dbReference type="GO" id="GO:0016405">
    <property type="term" value="F:CoA-ligase activity"/>
    <property type="evidence" value="ECO:0007669"/>
    <property type="project" value="InterPro"/>
</dbReference>
<dbReference type="Gene3D" id="3.40.50.12820">
    <property type="match status" value="1"/>
</dbReference>
<dbReference type="KEGG" id="cthe:Chro_3652"/>
<dbReference type="eggNOG" id="COG0365">
    <property type="taxonomic scope" value="Bacteria"/>
</dbReference>
<dbReference type="EMBL" id="CP003597">
    <property type="protein sequence ID" value="AFY89097.1"/>
    <property type="molecule type" value="Genomic_DNA"/>
</dbReference>
<evidence type="ECO:0000259" key="2">
    <source>
        <dbReference type="Pfam" id="PF00501"/>
    </source>
</evidence>
<dbReference type="GO" id="GO:0016878">
    <property type="term" value="F:acid-thiol ligase activity"/>
    <property type="evidence" value="ECO:0007669"/>
    <property type="project" value="TreeGrafter"/>
</dbReference>
<proteinExistence type="predicted"/>
<feature type="domain" description="AMP-dependent synthetase/ligase" evidence="2">
    <location>
        <begin position="24"/>
        <end position="373"/>
    </location>
</feature>